<proteinExistence type="predicted"/>
<comment type="caution">
    <text evidence="1">The sequence shown here is derived from an EMBL/GenBank/DDBJ whole genome shotgun (WGS) entry which is preliminary data.</text>
</comment>
<evidence type="ECO:0000313" key="1">
    <source>
        <dbReference type="EMBL" id="GAI97806.1"/>
    </source>
</evidence>
<dbReference type="EMBL" id="BARW01024954">
    <property type="protein sequence ID" value="GAI97806.1"/>
    <property type="molecule type" value="Genomic_DNA"/>
</dbReference>
<reference evidence="1" key="1">
    <citation type="journal article" date="2014" name="Front. Microbiol.">
        <title>High frequency of phylogenetically diverse reductive dehalogenase-homologous genes in deep subseafloor sedimentary metagenomes.</title>
        <authorList>
            <person name="Kawai M."/>
            <person name="Futagami T."/>
            <person name="Toyoda A."/>
            <person name="Takaki Y."/>
            <person name="Nishi S."/>
            <person name="Hori S."/>
            <person name="Arai W."/>
            <person name="Tsubouchi T."/>
            <person name="Morono Y."/>
            <person name="Uchiyama I."/>
            <person name="Ito T."/>
            <person name="Fujiyama A."/>
            <person name="Inagaki F."/>
            <person name="Takami H."/>
        </authorList>
    </citation>
    <scope>NUCLEOTIDE SEQUENCE</scope>
    <source>
        <strain evidence="1">Expedition CK06-06</strain>
    </source>
</reference>
<organism evidence="1">
    <name type="scientific">marine sediment metagenome</name>
    <dbReference type="NCBI Taxonomy" id="412755"/>
    <lineage>
        <taxon>unclassified sequences</taxon>
        <taxon>metagenomes</taxon>
        <taxon>ecological metagenomes</taxon>
    </lineage>
</organism>
<sequence length="259" mass="29600">AHLDISGLESGVYFESWDVHEIISGADYNLVLERTLILEDDFTGELEHGPYERGWLFFLDPNAHVRISNSELRKVFMELTNEDVEFKNLMVGIPSSLNYRDIILTDVVIMGQWPFTITDSNVTIKNSDYLFLQPSGQSTVTLINSHMCEFIPRDFFGTMIFENGLWTNAGEIIGGLTYHSMENDFTIKGSLKIEGVRENLRWEDAQVTREYDVIIKDESGELIKGALIKINGKTFVSDDTGQAKFNLVFDEFNYIELKI</sequence>
<protein>
    <submittedName>
        <fullName evidence="1">Uncharacterized protein</fullName>
    </submittedName>
</protein>
<gene>
    <name evidence="1" type="ORF">S12H4_41018</name>
</gene>
<name>X1U2E7_9ZZZZ</name>
<feature type="non-terminal residue" evidence="1">
    <location>
        <position position="1"/>
    </location>
</feature>
<dbReference type="AlphaFoldDB" id="X1U2E7"/>
<accession>X1U2E7</accession>